<reference evidence="2 3" key="1">
    <citation type="submission" date="2016-10" db="EMBL/GenBank/DDBJ databases">
        <authorList>
            <person name="de Groot N.N."/>
        </authorList>
    </citation>
    <scope>NUCLEOTIDE SEQUENCE [LARGE SCALE GENOMIC DNA]</scope>
    <source>
        <strain evidence="2 3">DSM 15123</strain>
    </source>
</reference>
<dbReference type="STRING" id="1121117.SAMN02745977_00231"/>
<dbReference type="EMBL" id="FOCW01000001">
    <property type="protein sequence ID" value="SEN03688.1"/>
    <property type="molecule type" value="Genomic_DNA"/>
</dbReference>
<dbReference type="InterPro" id="IPR036641">
    <property type="entry name" value="HPT_dom_sf"/>
</dbReference>
<dbReference type="AlphaFoldDB" id="A0A1H8DAV4"/>
<gene>
    <name evidence="2" type="ORF">SAMN02745977_00231</name>
</gene>
<keyword evidence="3" id="KW-1185">Reference proteome</keyword>
<dbReference type="OrthoDB" id="9803176at2"/>
<name>A0A1H8DAV4_9BURK</name>
<evidence type="ECO:0000313" key="2">
    <source>
        <dbReference type="EMBL" id="SEN03688.1"/>
    </source>
</evidence>
<dbReference type="Pfam" id="PF26379">
    <property type="entry name" value="FimL_2nd"/>
    <property type="match status" value="1"/>
</dbReference>
<evidence type="ECO:0000259" key="1">
    <source>
        <dbReference type="Pfam" id="PF26379"/>
    </source>
</evidence>
<dbReference type="RefSeq" id="WP_143280526.1">
    <property type="nucleotide sequence ID" value="NZ_FOCW01000001.1"/>
</dbReference>
<protein>
    <recommendedName>
        <fullName evidence="1">Scaffold protein FimL second domain-containing protein</fullName>
    </recommendedName>
</protein>
<dbReference type="Proteomes" id="UP000199531">
    <property type="component" value="Unassembled WGS sequence"/>
</dbReference>
<feature type="domain" description="Scaffold protein FimL second" evidence="1">
    <location>
        <begin position="173"/>
        <end position="289"/>
    </location>
</feature>
<proteinExistence type="predicted"/>
<accession>A0A1H8DAV4</accession>
<dbReference type="InterPro" id="IPR058661">
    <property type="entry name" value="FimL_2nd"/>
</dbReference>
<sequence length="588" mass="63289">MTQHDPVSPQAPAHWQTPQRGMLARLFDGVQSALPSWLGEGAEQADAWVLAAERLGHAVQALEQAGRPAPAQLVRAMERAVARVAAQPELRTMDNASLIQQASVALRSYVDHTRGACPEDARALFPVYQPVAALARMGRCEPADLWRWHPFPWKPVSATLLPATEAGDLYDSALRVFREQEPPALLALADVAGAQASVAGDGSLTTCWQLLAAVLQLRAAGALEWDHVLQRAVSGMVAQHARARRGQPADEAQLQALAQDMLFLLAQGVPLLPEGEQPLARALADAYGVLPQPPVVVRVDTTEVRTLLAQAVQGLPEESVKTLGELRWPQDLYNAYLQSADAWSRELVQQLNRWARQPAHPVPQSALVLSAQLARASAQLGLDELATLGHAIERALVALQVRMARGEEAELLHQAAGVLGHELHQVAVDFVRPVPPSLLEQLAALAQKPDSDRVVLPLPDPALGIGAATGEAEALPEQKQGEEWQAYLKDSLKQVQQLQAVLKQWEARPENAGASSECLRLLQGLQQASREAGAASVLPLVQAALSERALLRVRDASAPDRLQALQQAVLGLEAGLREELVQAGHLAG</sequence>
<organism evidence="2 3">
    <name type="scientific">Brachymonas denitrificans DSM 15123</name>
    <dbReference type="NCBI Taxonomy" id="1121117"/>
    <lineage>
        <taxon>Bacteria</taxon>
        <taxon>Pseudomonadati</taxon>
        <taxon>Pseudomonadota</taxon>
        <taxon>Betaproteobacteria</taxon>
        <taxon>Burkholderiales</taxon>
        <taxon>Comamonadaceae</taxon>
        <taxon>Brachymonas</taxon>
    </lineage>
</organism>
<dbReference type="SUPFAM" id="SSF47226">
    <property type="entry name" value="Histidine-containing phosphotransfer domain, HPT domain"/>
    <property type="match status" value="1"/>
</dbReference>
<dbReference type="GO" id="GO:0000160">
    <property type="term" value="P:phosphorelay signal transduction system"/>
    <property type="evidence" value="ECO:0007669"/>
    <property type="project" value="InterPro"/>
</dbReference>
<evidence type="ECO:0000313" key="3">
    <source>
        <dbReference type="Proteomes" id="UP000199531"/>
    </source>
</evidence>